<dbReference type="InterPro" id="IPR000477">
    <property type="entry name" value="RT_dom"/>
</dbReference>
<reference evidence="2" key="1">
    <citation type="submission" date="2021-02" db="EMBL/GenBank/DDBJ databases">
        <authorList>
            <person name="Nowell W R."/>
        </authorList>
    </citation>
    <scope>NUCLEOTIDE SEQUENCE</scope>
</reference>
<comment type="caution">
    <text evidence="2">The sequence shown here is derived from an EMBL/GenBank/DDBJ whole genome shotgun (WGS) entry which is preliminary data.</text>
</comment>
<dbReference type="EMBL" id="CAJNRE010000305">
    <property type="protein sequence ID" value="CAF1925227.1"/>
    <property type="molecule type" value="Genomic_DNA"/>
</dbReference>
<dbReference type="Pfam" id="PF26215">
    <property type="entry name" value="HTH_animal"/>
    <property type="match status" value="1"/>
</dbReference>
<feature type="domain" description="Reverse transcriptase" evidence="1">
    <location>
        <begin position="1"/>
        <end position="254"/>
    </location>
</feature>
<evidence type="ECO:0000259" key="1">
    <source>
        <dbReference type="PROSITE" id="PS50878"/>
    </source>
</evidence>
<organism evidence="2 3">
    <name type="scientific">Rotaria magnacalcarata</name>
    <dbReference type="NCBI Taxonomy" id="392030"/>
    <lineage>
        <taxon>Eukaryota</taxon>
        <taxon>Metazoa</taxon>
        <taxon>Spiralia</taxon>
        <taxon>Gnathifera</taxon>
        <taxon>Rotifera</taxon>
        <taxon>Eurotatoria</taxon>
        <taxon>Bdelloidea</taxon>
        <taxon>Philodinida</taxon>
        <taxon>Philodinidae</taxon>
        <taxon>Rotaria</taxon>
    </lineage>
</organism>
<sequence>MYGLPKTHKDGLPLRPVMSSIGSYNYRLAKVLAARLQPLRQSQYILRDSFDFVNSLKKLHARMTKHQMISFDVTSLFTKVPLAYTIDLILVRLYGIGDKCGDGINKKKREDWCSTCQNRADLKQLLEIATSDTHFSFNGKYYKQHNGVAMGSPLAPLIAGIFMVDLERKLMKKLRKKGVLWYKRFVDDTFVITRKKADSDKLLKILNSHHPDIQFTLAKEENQQLAFLDVLVSRRAKSFVTTVYRKPTYTGLLTKWTSFVPRQYKVSPVSTMIYRGIQLTSSYALMHQEMDYIRSVCQRNGYPINFIENQIRKTLVRYMQKQAECSREANGQATGQTTVQEVKHNTMTKEVKDKDRDIERIFMEVPFTGKSTRKFIQDVKGIARDLKPTAKIIAVSKPPKAVRHFFQNKDPISKDLQSNIVYKLSCSSCPATYIGETTRQMFRRLKEHGAMQPSKPTPEDGVRRSARIAAKTKNGSCNSVALCSSSNDRNGDNTVSTDNNSAVARHAQETGHNIDWKNWIILSKDMHPYRLCVREALAIAEFQPSLNVTVRSVPLFVFPEGYSSRRKGIERELKHNKKIQ</sequence>
<dbReference type="SUPFAM" id="SSF56672">
    <property type="entry name" value="DNA/RNA polymerases"/>
    <property type="match status" value="1"/>
</dbReference>
<dbReference type="PROSITE" id="PS50878">
    <property type="entry name" value="RT_POL"/>
    <property type="match status" value="1"/>
</dbReference>
<protein>
    <recommendedName>
        <fullName evidence="1">Reverse transcriptase domain-containing protein</fullName>
    </recommendedName>
</protein>
<dbReference type="InterPro" id="IPR043502">
    <property type="entry name" value="DNA/RNA_pol_sf"/>
</dbReference>
<name>A0A816KSH1_9BILA</name>
<dbReference type="Pfam" id="PF00078">
    <property type="entry name" value="RVT_1"/>
    <property type="match status" value="1"/>
</dbReference>
<gene>
    <name evidence="2" type="ORF">MBJ925_LOCUS3229</name>
</gene>
<accession>A0A816KSH1</accession>
<proteinExistence type="predicted"/>
<dbReference type="InterPro" id="IPR058912">
    <property type="entry name" value="HTH_animal"/>
</dbReference>
<evidence type="ECO:0000313" key="2">
    <source>
        <dbReference type="EMBL" id="CAF1925227.1"/>
    </source>
</evidence>
<dbReference type="AlphaFoldDB" id="A0A816KSH1"/>
<evidence type="ECO:0000313" key="3">
    <source>
        <dbReference type="Proteomes" id="UP000663824"/>
    </source>
</evidence>
<dbReference type="Proteomes" id="UP000663824">
    <property type="component" value="Unassembled WGS sequence"/>
</dbReference>
<dbReference type="PANTHER" id="PTHR21301:SF10">
    <property type="entry name" value="REVERSE TRANSCRIPTASE DOMAIN-CONTAINING PROTEIN"/>
    <property type="match status" value="1"/>
</dbReference>
<dbReference type="PANTHER" id="PTHR21301">
    <property type="entry name" value="REVERSE TRANSCRIPTASE"/>
    <property type="match status" value="1"/>
</dbReference>